<comment type="subunit">
    <text evidence="2 8">Tetramer of two alpha and two beta chains.</text>
</comment>
<dbReference type="UniPathway" id="UPA00035">
    <property type="reaction ID" value="UER00044"/>
</dbReference>
<comment type="similarity">
    <text evidence="8 9">Belongs to the TrpA family.</text>
</comment>
<keyword evidence="3 8" id="KW-0028">Amino-acid biosynthesis</keyword>
<dbReference type="EMBL" id="POVK01000014">
    <property type="protein sequence ID" value="NHA33974.1"/>
    <property type="molecule type" value="Genomic_DNA"/>
</dbReference>
<reference evidence="10 13" key="3">
    <citation type="submission" date="2020-11" db="EMBL/GenBank/DDBJ databases">
        <authorList>
            <consortium name="Pathogen Informatics"/>
        </authorList>
    </citation>
    <scope>NUCLEOTIDE SEQUENCE [LARGE SCALE GENOMIC DNA]</scope>
    <source>
        <strain evidence="10 13">NCTC12218</strain>
    </source>
</reference>
<evidence type="ECO:0000313" key="12">
    <source>
        <dbReference type="EMBL" id="SUM86933.1"/>
    </source>
</evidence>
<dbReference type="CDD" id="cd04724">
    <property type="entry name" value="Tryptophan_synthase_alpha"/>
    <property type="match status" value="1"/>
</dbReference>
<dbReference type="InterPro" id="IPR002028">
    <property type="entry name" value="Trp_synthase_suA"/>
</dbReference>
<evidence type="ECO:0000256" key="8">
    <source>
        <dbReference type="HAMAP-Rule" id="MF_00131"/>
    </source>
</evidence>
<comment type="pathway">
    <text evidence="1 8">Amino-acid biosynthesis; L-tryptophan biosynthesis; L-tryptophan from chorismate: step 5/5.</text>
</comment>
<dbReference type="EC" id="4.2.1.20" evidence="8"/>
<comment type="function">
    <text evidence="8">The alpha subunit is responsible for the aldol cleavage of indoleglycerol phosphate to indole and glyceraldehyde 3-phosphate.</text>
</comment>
<evidence type="ECO:0000256" key="4">
    <source>
        <dbReference type="ARBA" id="ARBA00022822"/>
    </source>
</evidence>
<dbReference type="PANTHER" id="PTHR43406:SF1">
    <property type="entry name" value="TRYPTOPHAN SYNTHASE ALPHA CHAIN, CHLOROPLASTIC"/>
    <property type="match status" value="1"/>
</dbReference>
<organism evidence="12">
    <name type="scientific">Staphylococcus schleiferi</name>
    <dbReference type="NCBI Taxonomy" id="1295"/>
    <lineage>
        <taxon>Bacteria</taxon>
        <taxon>Bacillati</taxon>
        <taxon>Bacillota</taxon>
        <taxon>Bacilli</taxon>
        <taxon>Bacillales</taxon>
        <taxon>Staphylococcaceae</taxon>
        <taxon>Staphylococcus</taxon>
    </lineage>
</organism>
<evidence type="ECO:0000313" key="10">
    <source>
        <dbReference type="EMBL" id="CAD7358855.1"/>
    </source>
</evidence>
<evidence type="ECO:0000256" key="5">
    <source>
        <dbReference type="ARBA" id="ARBA00023141"/>
    </source>
</evidence>
<evidence type="ECO:0000256" key="3">
    <source>
        <dbReference type="ARBA" id="ARBA00022605"/>
    </source>
</evidence>
<dbReference type="NCBIfam" id="TIGR00262">
    <property type="entry name" value="trpA"/>
    <property type="match status" value="1"/>
</dbReference>
<keyword evidence="4 8" id="KW-0822">Tryptophan biosynthesis</keyword>
<evidence type="ECO:0000313" key="14">
    <source>
        <dbReference type="Proteomes" id="UP000572988"/>
    </source>
</evidence>
<evidence type="ECO:0000256" key="6">
    <source>
        <dbReference type="ARBA" id="ARBA00023239"/>
    </source>
</evidence>
<dbReference type="PANTHER" id="PTHR43406">
    <property type="entry name" value="TRYPTOPHAN SYNTHASE, ALPHA CHAIN"/>
    <property type="match status" value="1"/>
</dbReference>
<comment type="catalytic activity">
    <reaction evidence="7 8">
        <text>(1S,2R)-1-C-(indol-3-yl)glycerol 3-phosphate + L-serine = D-glyceraldehyde 3-phosphate + L-tryptophan + H2O</text>
        <dbReference type="Rhea" id="RHEA:10532"/>
        <dbReference type="ChEBI" id="CHEBI:15377"/>
        <dbReference type="ChEBI" id="CHEBI:33384"/>
        <dbReference type="ChEBI" id="CHEBI:57912"/>
        <dbReference type="ChEBI" id="CHEBI:58866"/>
        <dbReference type="ChEBI" id="CHEBI:59776"/>
        <dbReference type="EC" id="4.2.1.20"/>
    </reaction>
</comment>
<dbReference type="GO" id="GO:0004834">
    <property type="term" value="F:tryptophan synthase activity"/>
    <property type="evidence" value="ECO:0007669"/>
    <property type="project" value="UniProtKB-UniRule"/>
</dbReference>
<proteinExistence type="inferred from homology"/>
<dbReference type="Proteomes" id="UP000264146">
    <property type="component" value="Chromosome"/>
</dbReference>
<reference evidence="12" key="2">
    <citation type="submission" date="2018-06" db="EMBL/GenBank/DDBJ databases">
        <authorList>
            <consortium name="Pathogen Informatics"/>
            <person name="Doyle S."/>
        </authorList>
    </citation>
    <scope>NUCLEOTIDE SEQUENCE [LARGE SCALE GENOMIC DNA]</scope>
    <source>
        <strain evidence="12">NCTC12218</strain>
    </source>
</reference>
<dbReference type="Pfam" id="PF00290">
    <property type="entry name" value="Trp_syntA"/>
    <property type="match status" value="1"/>
</dbReference>
<dbReference type="InterPro" id="IPR013785">
    <property type="entry name" value="Aldolase_TIM"/>
</dbReference>
<dbReference type="InterPro" id="IPR011060">
    <property type="entry name" value="RibuloseP-bd_barrel"/>
</dbReference>
<evidence type="ECO:0000256" key="1">
    <source>
        <dbReference type="ARBA" id="ARBA00004733"/>
    </source>
</evidence>
<keyword evidence="6 8" id="KW-0456">Lyase</keyword>
<feature type="active site" description="Proton acceptor" evidence="8">
    <location>
        <position position="39"/>
    </location>
</feature>
<keyword evidence="14" id="KW-1185">Reference proteome</keyword>
<evidence type="ECO:0000256" key="7">
    <source>
        <dbReference type="ARBA" id="ARBA00049047"/>
    </source>
</evidence>
<dbReference type="Gene3D" id="3.20.20.70">
    <property type="entry name" value="Aldolase class I"/>
    <property type="match status" value="1"/>
</dbReference>
<name>A0A7Z7VWD3_STASC</name>
<dbReference type="PROSITE" id="PS00167">
    <property type="entry name" value="TRP_SYNTHASE_ALPHA"/>
    <property type="match status" value="1"/>
</dbReference>
<dbReference type="EMBL" id="UHEF01000001">
    <property type="protein sequence ID" value="SUM86933.1"/>
    <property type="molecule type" value="Genomic_DNA"/>
</dbReference>
<dbReference type="EMBL" id="LR962863">
    <property type="protein sequence ID" value="CAD7358855.1"/>
    <property type="molecule type" value="Genomic_DNA"/>
</dbReference>
<dbReference type="GO" id="GO:0005829">
    <property type="term" value="C:cytosol"/>
    <property type="evidence" value="ECO:0007669"/>
    <property type="project" value="TreeGrafter"/>
</dbReference>
<evidence type="ECO:0000313" key="13">
    <source>
        <dbReference type="Proteomes" id="UP000264146"/>
    </source>
</evidence>
<evidence type="ECO:0000313" key="11">
    <source>
        <dbReference type="EMBL" id="NHA33974.1"/>
    </source>
</evidence>
<protein>
    <recommendedName>
        <fullName evidence="8">Tryptophan synthase alpha chain</fullName>
        <ecNumber evidence="8">4.2.1.20</ecNumber>
    </recommendedName>
</protein>
<dbReference type="SUPFAM" id="SSF51366">
    <property type="entry name" value="Ribulose-phoshate binding barrel"/>
    <property type="match status" value="1"/>
</dbReference>
<dbReference type="AlphaFoldDB" id="A0A7Z7VWD3"/>
<reference evidence="11 14" key="1">
    <citation type="submission" date="2018-01" db="EMBL/GenBank/DDBJ databases">
        <title>Complete genome sequence of Staphylococcus Scheliferi isolated from human.</title>
        <authorList>
            <person name="Abouelkhair M.A."/>
            <person name="Bemis D.A."/>
            <person name="Kania S.A."/>
        </authorList>
    </citation>
    <scope>NUCLEOTIDE SEQUENCE [LARGE SCALE GENOMIC DNA]</scope>
    <source>
        <strain evidence="11 14">ATCC 43808</strain>
    </source>
</reference>
<sequence>MKKGSVNHDYEAICRLYHGGPQFIDELKALDEIGADYVEIGIPFSDPVADGPVIMEAGQAAIQAGMTAQKILNQLKAVQHELKTRTILMTYYHTIETYGEAAFIKDAEAAGVKGLIIPDLPFEYVQQLKARHPERQLQIISLIAMTAAASRRKRIAASAEGFIYTITMNKVTGQNGHFHPELKNNILDVKAQSKVPVFAGFGIRTPEHVREIIEVADGVIIGSEIVRRFKEEGIDATKAYLKTIKVALES</sequence>
<feature type="active site" description="Proton acceptor" evidence="8">
    <location>
        <position position="50"/>
    </location>
</feature>
<dbReference type="InterPro" id="IPR018204">
    <property type="entry name" value="Trp_synthase_alpha_AS"/>
</dbReference>
<gene>
    <name evidence="12" type="primary">trpA_1</name>
    <name evidence="8 11" type="synonym">trpA</name>
    <name evidence="11" type="ORF">C1O36_05435</name>
    <name evidence="12" type="ORF">NCTC12218_00441</name>
</gene>
<evidence type="ECO:0000256" key="9">
    <source>
        <dbReference type="RuleBase" id="RU003662"/>
    </source>
</evidence>
<evidence type="ECO:0000256" key="2">
    <source>
        <dbReference type="ARBA" id="ARBA00011270"/>
    </source>
</evidence>
<dbReference type="Proteomes" id="UP000572988">
    <property type="component" value="Unassembled WGS sequence"/>
</dbReference>
<accession>A0A7Z7VWD3</accession>
<keyword evidence="5 8" id="KW-0057">Aromatic amino acid biosynthesis</keyword>
<dbReference type="HAMAP" id="MF_00131">
    <property type="entry name" value="Trp_synth_alpha"/>
    <property type="match status" value="1"/>
</dbReference>